<reference evidence="7 8" key="1">
    <citation type="journal article" date="2013" name="Genome Announc.">
        <title>Draft Genome of the Nitrogen-Fixing Bacterium Pseudomonas stutzeri Strain KOS6 Isolated from Industrial Hydrocarbon Sludge.</title>
        <authorList>
            <person name="Grigoryeva T.V."/>
            <person name="Laikov A.V."/>
            <person name="Naumova R.P."/>
            <person name="Manolov A.I."/>
            <person name="Larin A.K."/>
            <person name="Karpova I.Y."/>
            <person name="Semashko T.A."/>
            <person name="Alexeev D.G."/>
            <person name="Kostryukova E.S."/>
            <person name="Muller R."/>
            <person name="Govorun V.M."/>
        </authorList>
    </citation>
    <scope>NUCLEOTIDE SEQUENCE [LARGE SCALE GENOMIC DNA]</scope>
    <source>
        <strain evidence="7 8">KOS6</strain>
    </source>
</reference>
<keyword evidence="4" id="KW-0597">Phosphoprotein</keyword>
<gene>
    <name evidence="7" type="ORF">B597_003235</name>
</gene>
<evidence type="ECO:0000313" key="7">
    <source>
        <dbReference type="EMBL" id="EWC42954.1"/>
    </source>
</evidence>
<dbReference type="PROSITE" id="PS50110">
    <property type="entry name" value="RESPONSE_REGULATORY"/>
    <property type="match status" value="1"/>
</dbReference>
<dbReference type="AlphaFoldDB" id="A0A061JWF0"/>
<dbReference type="SMART" id="SM00448">
    <property type="entry name" value="REC"/>
    <property type="match status" value="1"/>
</dbReference>
<dbReference type="PANTHER" id="PTHR43214">
    <property type="entry name" value="TWO-COMPONENT RESPONSE REGULATOR"/>
    <property type="match status" value="1"/>
</dbReference>
<name>A0A061JWF0_STUST</name>
<dbReference type="Proteomes" id="UP000026923">
    <property type="component" value="Unassembled WGS sequence"/>
</dbReference>
<dbReference type="OrthoDB" id="9800897at2"/>
<organism evidence="7 8">
    <name type="scientific">Stutzerimonas stutzeri KOS6</name>
    <dbReference type="NCBI Taxonomy" id="1218352"/>
    <lineage>
        <taxon>Bacteria</taxon>
        <taxon>Pseudomonadati</taxon>
        <taxon>Pseudomonadota</taxon>
        <taxon>Gammaproteobacteria</taxon>
        <taxon>Pseudomonadales</taxon>
        <taxon>Pseudomonadaceae</taxon>
        <taxon>Stutzerimonas</taxon>
    </lineage>
</organism>
<evidence type="ECO:0000256" key="3">
    <source>
        <dbReference type="ARBA" id="ARBA00023163"/>
    </source>
</evidence>
<evidence type="ECO:0000256" key="5">
    <source>
        <dbReference type="SAM" id="Coils"/>
    </source>
</evidence>
<dbReference type="InterPro" id="IPR011006">
    <property type="entry name" value="CheY-like_superfamily"/>
</dbReference>
<evidence type="ECO:0000256" key="4">
    <source>
        <dbReference type="PROSITE-ProRule" id="PRU00169"/>
    </source>
</evidence>
<dbReference type="EMBL" id="AMCZ02000002">
    <property type="protein sequence ID" value="EWC42954.1"/>
    <property type="molecule type" value="Genomic_DNA"/>
</dbReference>
<dbReference type="RefSeq" id="WP_003294616.1">
    <property type="nucleotide sequence ID" value="NZ_KK020675.1"/>
</dbReference>
<dbReference type="Gene3D" id="3.30.70.270">
    <property type="match status" value="1"/>
</dbReference>
<proteinExistence type="predicted"/>
<feature type="domain" description="Response regulatory" evidence="6">
    <location>
        <begin position="7"/>
        <end position="126"/>
    </location>
</feature>
<protein>
    <submittedName>
        <fullName evidence="7">Diguanylate cyclase</fullName>
    </submittedName>
</protein>
<evidence type="ECO:0000256" key="2">
    <source>
        <dbReference type="ARBA" id="ARBA00023125"/>
    </source>
</evidence>
<dbReference type="HOGENOM" id="CLU_000445_11_28_6"/>
<dbReference type="InterPro" id="IPR043128">
    <property type="entry name" value="Rev_trsase/Diguanyl_cyclase"/>
</dbReference>
<dbReference type="Pfam" id="PF00990">
    <property type="entry name" value="GGDEF"/>
    <property type="match status" value="1"/>
</dbReference>
<dbReference type="Gene3D" id="3.40.50.2300">
    <property type="match status" value="1"/>
</dbReference>
<feature type="modified residue" description="4-aspartylphosphate" evidence="4">
    <location>
        <position position="57"/>
    </location>
</feature>
<dbReference type="InterPro" id="IPR039420">
    <property type="entry name" value="WalR-like"/>
</dbReference>
<dbReference type="eggNOG" id="COG3706">
    <property type="taxonomic scope" value="Bacteria"/>
</dbReference>
<dbReference type="InterPro" id="IPR029787">
    <property type="entry name" value="Nucleotide_cyclase"/>
</dbReference>
<comment type="caution">
    <text evidence="7">The sequence shown here is derived from an EMBL/GenBank/DDBJ whole genome shotgun (WGS) entry which is preliminary data.</text>
</comment>
<dbReference type="InterPro" id="IPR001789">
    <property type="entry name" value="Sig_transdc_resp-reg_receiver"/>
</dbReference>
<keyword evidence="1" id="KW-0805">Transcription regulation</keyword>
<keyword evidence="2" id="KW-0238">DNA-binding</keyword>
<evidence type="ECO:0000256" key="1">
    <source>
        <dbReference type="ARBA" id="ARBA00023015"/>
    </source>
</evidence>
<dbReference type="GO" id="GO:0000160">
    <property type="term" value="P:phosphorelay signal transduction system"/>
    <property type="evidence" value="ECO:0007669"/>
    <property type="project" value="InterPro"/>
</dbReference>
<accession>A0A061JWF0</accession>
<sequence length="321" mass="35316">MPNPHLSILVVDDAKFSSVMIGRALSKAGYQDIRFASSAADALAQHAQRPAHVLLADWLMPEMDGLELTGQIRQRDAASGHYSYIILFTGRDSENALGQAFDHGVDDFISKSAMSEQLLPRIFAADRLCASLQRLKQENHQLAESVASLEQQSLHDPLTGLGNCRYLHQRLAASLRQMENRGSALYYLQIGLANADALRERHGEELYAEILCAIASRLQQLVRPLDVVCRIDDSQFGLLAQVSDLKSCSPSSFKRLHEGLNLRAMKTSEGFVSIKAGISLITLDIDALPITPQTIIERAASLLPDAYSTGRIVPLRLKQSV</sequence>
<dbReference type="NCBIfam" id="TIGR00254">
    <property type="entry name" value="GGDEF"/>
    <property type="match status" value="1"/>
</dbReference>
<dbReference type="PANTHER" id="PTHR43214:SF41">
    <property type="entry name" value="NITRATE_NITRITE RESPONSE REGULATOR PROTEIN NARP"/>
    <property type="match status" value="1"/>
</dbReference>
<dbReference type="SUPFAM" id="SSF52172">
    <property type="entry name" value="CheY-like"/>
    <property type="match status" value="1"/>
</dbReference>
<dbReference type="GO" id="GO:0003677">
    <property type="term" value="F:DNA binding"/>
    <property type="evidence" value="ECO:0007669"/>
    <property type="project" value="UniProtKB-KW"/>
</dbReference>
<feature type="coiled-coil region" evidence="5">
    <location>
        <begin position="125"/>
        <end position="152"/>
    </location>
</feature>
<evidence type="ECO:0000259" key="6">
    <source>
        <dbReference type="PROSITE" id="PS50110"/>
    </source>
</evidence>
<dbReference type="SUPFAM" id="SSF55073">
    <property type="entry name" value="Nucleotide cyclase"/>
    <property type="match status" value="1"/>
</dbReference>
<dbReference type="SMART" id="SM00267">
    <property type="entry name" value="GGDEF"/>
    <property type="match status" value="1"/>
</dbReference>
<evidence type="ECO:0000313" key="8">
    <source>
        <dbReference type="Proteomes" id="UP000026923"/>
    </source>
</evidence>
<keyword evidence="5" id="KW-0175">Coiled coil</keyword>
<dbReference type="InterPro" id="IPR000160">
    <property type="entry name" value="GGDEF_dom"/>
</dbReference>
<keyword evidence="3" id="KW-0804">Transcription</keyword>
<dbReference type="Pfam" id="PF00072">
    <property type="entry name" value="Response_reg"/>
    <property type="match status" value="1"/>
</dbReference>